<feature type="domain" description="TRPM SLOG" evidence="3">
    <location>
        <begin position="1330"/>
        <end position="1422"/>
    </location>
</feature>
<dbReference type="GO" id="GO:0099604">
    <property type="term" value="F:ligand-gated calcium channel activity"/>
    <property type="evidence" value="ECO:0007669"/>
    <property type="project" value="TreeGrafter"/>
</dbReference>
<dbReference type="InterPro" id="IPR050927">
    <property type="entry name" value="TRPM"/>
</dbReference>
<dbReference type="GO" id="GO:0005886">
    <property type="term" value="C:plasma membrane"/>
    <property type="evidence" value="ECO:0007669"/>
    <property type="project" value="TreeGrafter"/>
</dbReference>
<dbReference type="Pfam" id="PF18139">
    <property type="entry name" value="LSDAT_euk"/>
    <property type="match status" value="5"/>
</dbReference>
<feature type="domain" description="TRPM SLOG" evidence="3">
    <location>
        <begin position="1230"/>
        <end position="1322"/>
    </location>
</feature>
<evidence type="ECO:0000256" key="1">
    <source>
        <dbReference type="SAM" id="Coils"/>
    </source>
</evidence>
<feature type="coiled-coil region" evidence="1">
    <location>
        <begin position="403"/>
        <end position="430"/>
    </location>
</feature>
<feature type="domain" description="TRPM SLOG" evidence="3">
    <location>
        <begin position="536"/>
        <end position="772"/>
    </location>
</feature>
<dbReference type="InterPro" id="IPR041491">
    <property type="entry name" value="TRPM_SLOG"/>
</dbReference>
<protein>
    <recommendedName>
        <fullName evidence="3">TRPM SLOG domain-containing protein</fullName>
    </recommendedName>
</protein>
<sequence length="1427" mass="161465">MEYKEVYQNCKIRRGGGRRPVAMASSANGLELQEMAQVSGQKTKQPETTKTQIQAPVASTSFDISLSSERNLESLAEEDSHRDEESQPQASERLIQRYFKPTFVSDILSNKPAVDGFTNKSKKSDKKWIEENIKLRNSKDEEPSKPCDAFGKIKFTGHNQGNAMFVRVDHQTPMEIMMCLVRSTWNIRLPSLLISVIGGRKEIQLNPHTEAVGRGLYKAARTIDAWIITEGLHTGVAKYIGKVMHNKENKVDAMNEVTTLGIAPWNCVLKKKSLVNKEGSWPADYSIQTNSKKEKYALDPNHSHCILVDDGTKGNFGEIIEFRKKLEHTISQEKIPEQENFKIPAVVVLVGGGLETLKSVLDSISHNIPVITVKGCGPAADFMAFANQTEFENVDEDDGKLKADIREKIIKKYENELEDVIDNMIDYVLEFLKRPNLITVYDKDSVEDFDLAIFKAVFKAQNNNLENLRLAFVWDRSYIVKRLIFEKTQQKEDDVDTSEEARSVYEKRISSCDEFGKVKFEKGDRKIAKIDYKIHQTPMKAIIHLLMHRWSRSSLPSLLISVIGGREDVQLNPFTKQALGRGLVKAARDNDVWIISEGLHTGVAKCVGEAINDYTSRSNCHSIGIADRNYVKDKKLRRSQFIEYSRRDDPYTGLYDLDPNHSHFILVDNGIQDEFRRMFEDTIAEMNIPETKVKIPAVAVMVGGGPGTLKSMHDSISRNIPVVIVKDSGRAADIMADAYQTKLENSNEEDEDINDRKLKTDIREKIIKEFEKELKGKGIDNMVDYVLMSLKRPNLLTVYDKDSVKEFDLTMFKAVFKVKNNIENMRLGLEWNKPDVLKRLIYKGEAHWKDVKKWIQENIKLRNLRDEEASNPCDAFGEVKFVEHDQKIAKFVRVDHQTSMDIIINLIIYQWNFSLPNLLISVIGGREDVQLNEPTKEALGHSLVKAARTTDAWIISEGLHSGVVKYIGEAISDNENKVGDMKKVKTIGIARWNCVQNKESLVNKEGLWPANYSNGGEYALDPNHTHFILVDDGTNDTSRVELEFKKQLEDTILQIKRQKVEIPAVAVMVGEELETLKSAFDSLSRNIPVIIVKGSGKAADIMADAYEALLKKDEEGKDITERSILRQLKADIEKQQRANDVHDLVDCVFDSMKHLDLITVCNIQSPEDFDVAIMKAVFKGYKEMDAGKHKIELFIWFLFVFDRNATDKELSKPCDAFGEVKFPEDGWNIAKFVRVDHQISMETTIDLIKRLWYSSLPNLLISVIGERQDFQLDPFAREALGRGLVKAAQITGAWIISDGLHTGVAKHIGKAIHDNETAVTSKKKVGSWPANYEIKDDIHSTTSALDPNHSHFILVDDGTQETPGVEAKFRKKLEDTISQYEIPGTGFKVPAVVVLVGGKLETLKSMYDSISRNIPVVIVKVSKQTIL</sequence>
<keyword evidence="1" id="KW-0175">Coiled coil</keyword>
<evidence type="ECO:0000313" key="4">
    <source>
        <dbReference type="EMBL" id="CAI9735615.1"/>
    </source>
</evidence>
<keyword evidence="5" id="KW-1185">Reference proteome</keyword>
<gene>
    <name evidence="4" type="ORF">OCTVUL_1B024987</name>
</gene>
<evidence type="ECO:0000256" key="2">
    <source>
        <dbReference type="SAM" id="MobiDB-lite"/>
    </source>
</evidence>
<accession>A0AA36BJP0</accession>
<proteinExistence type="predicted"/>
<feature type="domain" description="TRPM SLOG" evidence="3">
    <location>
        <begin position="889"/>
        <end position="1139"/>
    </location>
</feature>
<evidence type="ECO:0000259" key="3">
    <source>
        <dbReference type="Pfam" id="PF18139"/>
    </source>
</evidence>
<organism evidence="4 5">
    <name type="scientific">Octopus vulgaris</name>
    <name type="common">Common octopus</name>
    <dbReference type="NCBI Taxonomy" id="6645"/>
    <lineage>
        <taxon>Eukaryota</taxon>
        <taxon>Metazoa</taxon>
        <taxon>Spiralia</taxon>
        <taxon>Lophotrochozoa</taxon>
        <taxon>Mollusca</taxon>
        <taxon>Cephalopoda</taxon>
        <taxon>Coleoidea</taxon>
        <taxon>Octopodiformes</taxon>
        <taxon>Octopoda</taxon>
        <taxon>Incirrata</taxon>
        <taxon>Octopodidae</taxon>
        <taxon>Octopus</taxon>
    </lineage>
</organism>
<evidence type="ECO:0000313" key="5">
    <source>
        <dbReference type="Proteomes" id="UP001162480"/>
    </source>
</evidence>
<feature type="domain" description="TRPM SLOG" evidence="3">
    <location>
        <begin position="163"/>
        <end position="416"/>
    </location>
</feature>
<dbReference type="Proteomes" id="UP001162480">
    <property type="component" value="Chromosome 17"/>
</dbReference>
<dbReference type="EMBL" id="OX597830">
    <property type="protein sequence ID" value="CAI9735615.1"/>
    <property type="molecule type" value="Genomic_DNA"/>
</dbReference>
<name>A0AA36BJP0_OCTVU</name>
<feature type="compositionally biased region" description="Low complexity" evidence="2">
    <location>
        <begin position="41"/>
        <end position="54"/>
    </location>
</feature>
<dbReference type="PANTHER" id="PTHR13800">
    <property type="entry name" value="TRANSIENT RECEPTOR POTENTIAL CATION CHANNEL, SUBFAMILY M, MEMBER 6"/>
    <property type="match status" value="1"/>
</dbReference>
<feature type="region of interest" description="Disordered" evidence="2">
    <location>
        <begin position="35"/>
        <end position="54"/>
    </location>
</feature>
<dbReference type="PANTHER" id="PTHR13800:SF12">
    <property type="entry name" value="TRANSIENT RECEPTOR POTENTIAL CATION CHANNEL SUBFAMILY M MEMBER-LIKE 2"/>
    <property type="match status" value="1"/>
</dbReference>
<reference evidence="4" key="1">
    <citation type="submission" date="2023-08" db="EMBL/GenBank/DDBJ databases">
        <authorList>
            <person name="Alioto T."/>
            <person name="Alioto T."/>
            <person name="Gomez Garrido J."/>
        </authorList>
    </citation>
    <scope>NUCLEOTIDE SEQUENCE</scope>
</reference>